<organism evidence="7 8">
    <name type="scientific">Segatella cerevisiae</name>
    <dbReference type="NCBI Taxonomy" id="2053716"/>
    <lineage>
        <taxon>Bacteria</taxon>
        <taxon>Pseudomonadati</taxon>
        <taxon>Bacteroidota</taxon>
        <taxon>Bacteroidia</taxon>
        <taxon>Bacteroidales</taxon>
        <taxon>Prevotellaceae</taxon>
        <taxon>Segatella</taxon>
    </lineage>
</organism>
<dbReference type="PANTHER" id="PTHR43133">
    <property type="entry name" value="RNA POLYMERASE ECF-TYPE SIGMA FACTO"/>
    <property type="match status" value="1"/>
</dbReference>
<comment type="caution">
    <text evidence="7">The sequence shown here is derived from an EMBL/GenBank/DDBJ whole genome shotgun (WGS) entry which is preliminary data.</text>
</comment>
<dbReference type="PANTHER" id="PTHR43133:SF46">
    <property type="entry name" value="RNA POLYMERASE SIGMA-70 FACTOR ECF SUBFAMILY"/>
    <property type="match status" value="1"/>
</dbReference>
<dbReference type="CDD" id="cd06171">
    <property type="entry name" value="Sigma70_r4"/>
    <property type="match status" value="1"/>
</dbReference>
<dbReference type="InterPro" id="IPR013324">
    <property type="entry name" value="RNA_pol_sigma_r3/r4-like"/>
</dbReference>
<dbReference type="EMBL" id="JAMXLY010000034">
    <property type="protein sequence ID" value="MCO6025987.1"/>
    <property type="molecule type" value="Genomic_DNA"/>
</dbReference>
<comment type="similarity">
    <text evidence="1">Belongs to the sigma-70 factor family. ECF subfamily.</text>
</comment>
<dbReference type="Gene3D" id="1.10.1740.10">
    <property type="match status" value="1"/>
</dbReference>
<dbReference type="Gene3D" id="1.10.10.10">
    <property type="entry name" value="Winged helix-like DNA-binding domain superfamily/Winged helix DNA-binding domain"/>
    <property type="match status" value="1"/>
</dbReference>
<evidence type="ECO:0000313" key="7">
    <source>
        <dbReference type="EMBL" id="MCO6025987.1"/>
    </source>
</evidence>
<feature type="domain" description="RNA polymerase sigma-70 region 2" evidence="5">
    <location>
        <begin position="7"/>
        <end position="73"/>
    </location>
</feature>
<evidence type="ECO:0000256" key="4">
    <source>
        <dbReference type="ARBA" id="ARBA00023163"/>
    </source>
</evidence>
<evidence type="ECO:0000259" key="5">
    <source>
        <dbReference type="Pfam" id="PF04542"/>
    </source>
</evidence>
<feature type="domain" description="RNA polymerase sigma factor 70 region 4 type 2" evidence="6">
    <location>
        <begin position="100"/>
        <end position="149"/>
    </location>
</feature>
<name>A0ABT1BY35_9BACT</name>
<protein>
    <submittedName>
        <fullName evidence="7">RNA polymerase sigma-70 factor</fullName>
    </submittedName>
</protein>
<dbReference type="InterPro" id="IPR013249">
    <property type="entry name" value="RNA_pol_sigma70_r4_t2"/>
</dbReference>
<dbReference type="InterPro" id="IPR007627">
    <property type="entry name" value="RNA_pol_sigma70_r2"/>
</dbReference>
<keyword evidence="2" id="KW-0805">Transcription regulation</keyword>
<dbReference type="InterPro" id="IPR036388">
    <property type="entry name" value="WH-like_DNA-bd_sf"/>
</dbReference>
<dbReference type="InterPro" id="IPR014284">
    <property type="entry name" value="RNA_pol_sigma-70_dom"/>
</dbReference>
<dbReference type="NCBIfam" id="TIGR02985">
    <property type="entry name" value="Sig70_bacteroi1"/>
    <property type="match status" value="1"/>
</dbReference>
<evidence type="ECO:0000256" key="3">
    <source>
        <dbReference type="ARBA" id="ARBA00023082"/>
    </source>
</evidence>
<evidence type="ECO:0000256" key="2">
    <source>
        <dbReference type="ARBA" id="ARBA00023015"/>
    </source>
</evidence>
<dbReference type="InterPro" id="IPR014327">
    <property type="entry name" value="RNA_pol_sigma70_bacteroid"/>
</dbReference>
<keyword evidence="3" id="KW-0731">Sigma factor</keyword>
<keyword evidence="4" id="KW-0804">Transcription</keyword>
<evidence type="ECO:0000259" key="6">
    <source>
        <dbReference type="Pfam" id="PF08281"/>
    </source>
</evidence>
<sequence length="165" mass="19302">MTDYKMLFDTLYDRLCLYATHYVSSIDIAEDVVMEVMTKAYELEQQGGQITNTESYFFQAVKNNCLNYLHKKNTVQINHDIPDMVYDNEADREELARESRLWTAVESLPQKCRLVFLMSKRDGMKYQEIAEELGLSVKTVEAQIGKAYKVLRGKATEIYVFFFFL</sequence>
<dbReference type="Pfam" id="PF08281">
    <property type="entry name" value="Sigma70_r4_2"/>
    <property type="match status" value="1"/>
</dbReference>
<dbReference type="SUPFAM" id="SSF88946">
    <property type="entry name" value="Sigma2 domain of RNA polymerase sigma factors"/>
    <property type="match status" value="1"/>
</dbReference>
<accession>A0ABT1BY35</accession>
<dbReference type="RefSeq" id="WP_252761344.1">
    <property type="nucleotide sequence ID" value="NZ_JAMXLY010000034.1"/>
</dbReference>
<dbReference type="InterPro" id="IPR013325">
    <property type="entry name" value="RNA_pol_sigma_r2"/>
</dbReference>
<reference evidence="7 8" key="1">
    <citation type="submission" date="2022-06" db="EMBL/GenBank/DDBJ databases">
        <title>A taxonomic note on the genus Prevotella: Description of four novel genera and emended description of the genera Hallella and Xylanibacter.</title>
        <authorList>
            <person name="Hitch T.C.A."/>
        </authorList>
    </citation>
    <scope>NUCLEOTIDE SEQUENCE [LARGE SCALE GENOMIC DNA]</scope>
    <source>
        <strain evidence="7 8">DSM 100619</strain>
    </source>
</reference>
<dbReference type="SUPFAM" id="SSF88659">
    <property type="entry name" value="Sigma3 and sigma4 domains of RNA polymerase sigma factors"/>
    <property type="match status" value="1"/>
</dbReference>
<evidence type="ECO:0000313" key="8">
    <source>
        <dbReference type="Proteomes" id="UP001204015"/>
    </source>
</evidence>
<evidence type="ECO:0000256" key="1">
    <source>
        <dbReference type="ARBA" id="ARBA00010641"/>
    </source>
</evidence>
<keyword evidence="8" id="KW-1185">Reference proteome</keyword>
<dbReference type="InterPro" id="IPR039425">
    <property type="entry name" value="RNA_pol_sigma-70-like"/>
</dbReference>
<proteinExistence type="inferred from homology"/>
<dbReference type="Proteomes" id="UP001204015">
    <property type="component" value="Unassembled WGS sequence"/>
</dbReference>
<gene>
    <name evidence="7" type="ORF">NG821_09075</name>
</gene>
<dbReference type="Pfam" id="PF04542">
    <property type="entry name" value="Sigma70_r2"/>
    <property type="match status" value="1"/>
</dbReference>
<dbReference type="NCBIfam" id="TIGR02937">
    <property type="entry name" value="sigma70-ECF"/>
    <property type="match status" value="1"/>
</dbReference>